<dbReference type="VEuPathDB" id="FungiDB:EYZ11_010841"/>
<dbReference type="EMBL" id="QUQM01000001">
    <property type="protein sequence ID" value="KAA8649501.1"/>
    <property type="molecule type" value="Genomic_DNA"/>
</dbReference>
<evidence type="ECO:0000313" key="2">
    <source>
        <dbReference type="Proteomes" id="UP000324241"/>
    </source>
</evidence>
<dbReference type="GeneID" id="54324874"/>
<protein>
    <recommendedName>
        <fullName evidence="3">F-box domain-containing protein</fullName>
    </recommendedName>
</protein>
<dbReference type="InterPro" id="IPR032675">
    <property type="entry name" value="LRR_dom_sf"/>
</dbReference>
<dbReference type="RefSeq" id="XP_033428862.1">
    <property type="nucleotide sequence ID" value="XM_033566867.1"/>
</dbReference>
<dbReference type="Gene3D" id="3.80.10.10">
    <property type="entry name" value="Ribonuclease Inhibitor"/>
    <property type="match status" value="1"/>
</dbReference>
<organism evidence="1 2">
    <name type="scientific">Aspergillus tanneri</name>
    <dbReference type="NCBI Taxonomy" id="1220188"/>
    <lineage>
        <taxon>Eukaryota</taxon>
        <taxon>Fungi</taxon>
        <taxon>Dikarya</taxon>
        <taxon>Ascomycota</taxon>
        <taxon>Pezizomycotina</taxon>
        <taxon>Eurotiomycetes</taxon>
        <taxon>Eurotiomycetidae</taxon>
        <taxon>Eurotiales</taxon>
        <taxon>Aspergillaceae</taxon>
        <taxon>Aspergillus</taxon>
        <taxon>Aspergillus subgen. Circumdati</taxon>
    </lineage>
</organism>
<evidence type="ECO:0008006" key="3">
    <source>
        <dbReference type="Google" id="ProtNLM"/>
    </source>
</evidence>
<dbReference type="OrthoDB" id="5279008at2759"/>
<accession>A0A5M9MQV5</accession>
<proteinExistence type="predicted"/>
<dbReference type="Proteomes" id="UP000324241">
    <property type="component" value="Unassembled WGS sequence"/>
</dbReference>
<sequence>MRITKTLSASNDPILVITIHPGGVPPRYMVGTLLHVLYDHRSRDVLNIPCLSLLNQLSEYTMAQSSLPSLPLEIFEMICDELPTPDLAALVGTCCHTYHRTIHRFAQRYVEVYLDFSDTSLNHLHAISQNHIMRQYVQRLVVMAPEPYLGRDRPWHRTAAGHLRNPRDISSIRRFRDDLVHRLVNCRSFIISPIPSPEPEPSETEPSRDDHLVPDDVAYILWDIIADASLPIKLFWYGKGMNYTSETMDIKRLPKHLIGNAGFRASWMQLENLHLEHELTPYNFSFLLDLILHGPALRKLYLSLGPSDLAMEFFAELARSETLPGMLERLTLAFTTIQADDLLRILCASRLSLRRLDLSGVTGLSTGWLAVLSSLLGEFPHLETIELDTLYGGEGVTLSTATTCGLSQKGFGRGRGSLEEMGMKLVDLTSQGGMLDLSKMQGTGLTI</sequence>
<dbReference type="SUPFAM" id="SSF52047">
    <property type="entry name" value="RNI-like"/>
    <property type="match status" value="1"/>
</dbReference>
<gene>
    <name evidence="1" type="ORF">ATNIH1004_002172</name>
</gene>
<name>A0A5M9MQV5_9EURO</name>
<evidence type="ECO:0000313" key="1">
    <source>
        <dbReference type="EMBL" id="KAA8649501.1"/>
    </source>
</evidence>
<dbReference type="AlphaFoldDB" id="A0A5M9MQV5"/>
<comment type="caution">
    <text evidence="1">The sequence shown here is derived from an EMBL/GenBank/DDBJ whole genome shotgun (WGS) entry which is preliminary data.</text>
</comment>
<reference evidence="1 2" key="1">
    <citation type="submission" date="2019-08" db="EMBL/GenBank/DDBJ databases">
        <title>The genome sequence of a newly discovered highly antifungal drug resistant Aspergillus species, Aspergillus tanneri NIH 1004.</title>
        <authorList>
            <person name="Mounaud S."/>
            <person name="Singh I."/>
            <person name="Joardar V."/>
            <person name="Pakala S."/>
            <person name="Pakala S."/>
            <person name="Venepally P."/>
            <person name="Chung J.K."/>
            <person name="Losada L."/>
            <person name="Nierman W.C."/>
        </authorList>
    </citation>
    <scope>NUCLEOTIDE SEQUENCE [LARGE SCALE GENOMIC DNA]</scope>
    <source>
        <strain evidence="1 2">NIH1004</strain>
    </source>
</reference>